<keyword evidence="2" id="KW-1185">Reference proteome</keyword>
<dbReference type="PANTHER" id="PTHR12922:SF7">
    <property type="entry name" value="UBIQUINONE BIOSYNTHESIS PROTEIN COQ4 HOMOLOG, MITOCHONDRIAL"/>
    <property type="match status" value="1"/>
</dbReference>
<dbReference type="Pfam" id="PF05019">
    <property type="entry name" value="Coq4"/>
    <property type="match status" value="1"/>
</dbReference>
<evidence type="ECO:0000313" key="1">
    <source>
        <dbReference type="EMBL" id="RUR79202.1"/>
    </source>
</evidence>
<sequence length="254" mass="28672">MSYRYINSLASPENLNKFLELVDLAGGAGKDPKNVFQLGDKLSTGLQMQLCTQAIQKDPASAKMLEERYVGPPHDLKTLLAMPKGSLGWTYARVLSAIGYEPFNLTVPTRFETDGAYINFRVFKTHDIHHVMTGYSLDTLGELGVISVFVGQIRYPAFLFLDLVSLLLGFFTSDKLYDENMEVTDLNTTLGYKFRLISDGIEIAQAAKPLFPIKWEEGFERPLEEWRQELNVKPVMEGPYSWYTNPKIKAALEA</sequence>
<dbReference type="RefSeq" id="WP_016876164.1">
    <property type="nucleotide sequence ID" value="NZ_AJLN01000153.1"/>
</dbReference>
<organism evidence="1 2">
    <name type="scientific">Chlorogloeopsis fritschii PCC 6912</name>
    <dbReference type="NCBI Taxonomy" id="211165"/>
    <lineage>
        <taxon>Bacteria</taxon>
        <taxon>Bacillati</taxon>
        <taxon>Cyanobacteriota</taxon>
        <taxon>Cyanophyceae</taxon>
        <taxon>Nostocales</taxon>
        <taxon>Chlorogloeopsidaceae</taxon>
        <taxon>Chlorogloeopsis</taxon>
    </lineage>
</organism>
<dbReference type="STRING" id="211165.GCA_000317285_06714"/>
<comment type="caution">
    <text evidence="1">The sequence shown here is derived from an EMBL/GenBank/DDBJ whole genome shotgun (WGS) entry which is preliminary data.</text>
</comment>
<dbReference type="OrthoDB" id="5720816at2"/>
<protein>
    <recommendedName>
        <fullName evidence="3">Pyrroloquinoline quinone biosynthesis protein</fullName>
    </recommendedName>
</protein>
<reference evidence="1 2" key="1">
    <citation type="journal article" date="2019" name="Genome Biol. Evol.">
        <title>Day and night: Metabolic profiles and evolutionary relationships of six axenic non-marine cyanobacteria.</title>
        <authorList>
            <person name="Will S.E."/>
            <person name="Henke P."/>
            <person name="Boedeker C."/>
            <person name="Huang S."/>
            <person name="Brinkmann H."/>
            <person name="Rohde M."/>
            <person name="Jarek M."/>
            <person name="Friedl T."/>
            <person name="Seufert S."/>
            <person name="Schumacher M."/>
            <person name="Overmann J."/>
            <person name="Neumann-Schaal M."/>
            <person name="Petersen J."/>
        </authorList>
    </citation>
    <scope>NUCLEOTIDE SEQUENCE [LARGE SCALE GENOMIC DNA]</scope>
    <source>
        <strain evidence="1 2">PCC 6912</strain>
    </source>
</reference>
<dbReference type="GO" id="GO:0006744">
    <property type="term" value="P:ubiquinone biosynthetic process"/>
    <property type="evidence" value="ECO:0007669"/>
    <property type="project" value="InterPro"/>
</dbReference>
<dbReference type="AlphaFoldDB" id="A0A433NBA9"/>
<evidence type="ECO:0000313" key="2">
    <source>
        <dbReference type="Proteomes" id="UP000268857"/>
    </source>
</evidence>
<name>A0A433NBA9_CHLFR</name>
<dbReference type="Proteomes" id="UP000268857">
    <property type="component" value="Unassembled WGS sequence"/>
</dbReference>
<gene>
    <name evidence="1" type="ORF">PCC6912_33760</name>
</gene>
<dbReference type="InterPro" id="IPR007715">
    <property type="entry name" value="Coq4"/>
</dbReference>
<accession>A0A433NBA9</accession>
<proteinExistence type="predicted"/>
<dbReference type="PANTHER" id="PTHR12922">
    <property type="entry name" value="UBIQUINONE BIOSYNTHESIS PROTEIN"/>
    <property type="match status" value="1"/>
</dbReference>
<evidence type="ECO:0008006" key="3">
    <source>
        <dbReference type="Google" id="ProtNLM"/>
    </source>
</evidence>
<dbReference type="EMBL" id="RSCJ01000013">
    <property type="protein sequence ID" value="RUR79202.1"/>
    <property type="molecule type" value="Genomic_DNA"/>
</dbReference>